<evidence type="ECO:0000313" key="8">
    <source>
        <dbReference type="Proteomes" id="UP000015102"/>
    </source>
</evidence>
<evidence type="ECO:0000256" key="2">
    <source>
        <dbReference type="ARBA" id="ARBA00022448"/>
    </source>
</evidence>
<proteinExistence type="predicted"/>
<accession>T1H1I4</accession>
<dbReference type="InterPro" id="IPR036259">
    <property type="entry name" value="MFS_trans_sf"/>
</dbReference>
<dbReference type="Proteomes" id="UP000015102">
    <property type="component" value="Unassembled WGS sequence"/>
</dbReference>
<keyword evidence="2" id="KW-0813">Transport</keyword>
<feature type="transmembrane region" description="Helical" evidence="6">
    <location>
        <begin position="128"/>
        <end position="157"/>
    </location>
</feature>
<evidence type="ECO:0000313" key="7">
    <source>
        <dbReference type="EnsemblMetazoa" id="MESCA010046-PA"/>
    </source>
</evidence>
<dbReference type="EMBL" id="CAQQ02384061">
    <property type="status" value="NOT_ANNOTATED_CDS"/>
    <property type="molecule type" value="Genomic_DNA"/>
</dbReference>
<feature type="transmembrane region" description="Helical" evidence="6">
    <location>
        <begin position="203"/>
        <end position="226"/>
    </location>
</feature>
<reference evidence="8" key="1">
    <citation type="submission" date="2013-02" db="EMBL/GenBank/DDBJ databases">
        <authorList>
            <person name="Hughes D."/>
        </authorList>
    </citation>
    <scope>NUCLEOTIDE SEQUENCE</scope>
    <source>
        <strain>Durham</strain>
        <strain evidence="8">NC isolate 2 -- Noor lab</strain>
    </source>
</reference>
<comment type="subcellular location">
    <subcellularLocation>
        <location evidence="1">Membrane</location>
        <topology evidence="1">Multi-pass membrane protein</topology>
    </subcellularLocation>
</comment>
<dbReference type="PANTHER" id="PTHR23505">
    <property type="entry name" value="SPINSTER"/>
    <property type="match status" value="1"/>
</dbReference>
<evidence type="ECO:0000256" key="5">
    <source>
        <dbReference type="ARBA" id="ARBA00023136"/>
    </source>
</evidence>
<feature type="transmembrane region" description="Helical" evidence="6">
    <location>
        <begin position="21"/>
        <end position="40"/>
    </location>
</feature>
<feature type="transmembrane region" description="Helical" evidence="6">
    <location>
        <begin position="66"/>
        <end position="85"/>
    </location>
</feature>
<keyword evidence="3 6" id="KW-0812">Transmembrane</keyword>
<dbReference type="STRING" id="36166.T1H1I4"/>
<dbReference type="HOGENOM" id="CLU_1222307_0_0_1"/>
<dbReference type="PANTHER" id="PTHR23505:SF79">
    <property type="entry name" value="PROTEIN SPINSTER"/>
    <property type="match status" value="1"/>
</dbReference>
<organism evidence="7 8">
    <name type="scientific">Megaselia scalaris</name>
    <name type="common">Humpbacked fly</name>
    <name type="synonym">Phora scalaris</name>
    <dbReference type="NCBI Taxonomy" id="36166"/>
    <lineage>
        <taxon>Eukaryota</taxon>
        <taxon>Metazoa</taxon>
        <taxon>Ecdysozoa</taxon>
        <taxon>Arthropoda</taxon>
        <taxon>Hexapoda</taxon>
        <taxon>Insecta</taxon>
        <taxon>Pterygota</taxon>
        <taxon>Neoptera</taxon>
        <taxon>Endopterygota</taxon>
        <taxon>Diptera</taxon>
        <taxon>Brachycera</taxon>
        <taxon>Muscomorpha</taxon>
        <taxon>Platypezoidea</taxon>
        <taxon>Phoridae</taxon>
        <taxon>Megaseliini</taxon>
        <taxon>Megaselia</taxon>
    </lineage>
</organism>
<feature type="transmembrane region" description="Helical" evidence="6">
    <location>
        <begin position="97"/>
        <end position="116"/>
    </location>
</feature>
<keyword evidence="8" id="KW-1185">Reference proteome</keyword>
<feature type="transmembrane region" description="Helical" evidence="6">
    <location>
        <begin position="177"/>
        <end position="197"/>
    </location>
</feature>
<keyword evidence="4 6" id="KW-1133">Transmembrane helix</keyword>
<sequence length="227" mass="24515">MESSSYTEDIKDLVKNRSFMLSTAGFTCVAFVAGALAWWGPKFIHSGLVMQSGNENLKLNDVSYKFGVVAMIAGLIGVPLGSILAQHYRLKYENCDPIICGMGLLISSPLVYLALIEPQVNEFFCFTFVFLAQLALNLCCVSFKFGAISMVAGLIGVPMGSYISQALIKRFPTIDPLLCAFGLLLSVPLLAGAMLVVSFNATAAYTLVFFGELALNLNWAIVADILL</sequence>
<dbReference type="InterPro" id="IPR044770">
    <property type="entry name" value="MFS_spinster-like"/>
</dbReference>
<name>T1H1I4_MEGSC</name>
<dbReference type="GO" id="GO:0016020">
    <property type="term" value="C:membrane"/>
    <property type="evidence" value="ECO:0007669"/>
    <property type="project" value="UniProtKB-SubCell"/>
</dbReference>
<keyword evidence="5 6" id="KW-0472">Membrane</keyword>
<evidence type="ECO:0000256" key="1">
    <source>
        <dbReference type="ARBA" id="ARBA00004141"/>
    </source>
</evidence>
<evidence type="ECO:0000256" key="4">
    <source>
        <dbReference type="ARBA" id="ARBA00022989"/>
    </source>
</evidence>
<evidence type="ECO:0000256" key="3">
    <source>
        <dbReference type="ARBA" id="ARBA00022692"/>
    </source>
</evidence>
<reference evidence="7" key="2">
    <citation type="submission" date="2015-06" db="UniProtKB">
        <authorList>
            <consortium name="EnsemblMetazoa"/>
        </authorList>
    </citation>
    <scope>IDENTIFICATION</scope>
</reference>
<protein>
    <recommendedName>
        <fullName evidence="9">Major facilitator superfamily (MFS) profile domain-containing protein</fullName>
    </recommendedName>
</protein>
<dbReference type="SUPFAM" id="SSF103473">
    <property type="entry name" value="MFS general substrate transporter"/>
    <property type="match status" value="1"/>
</dbReference>
<evidence type="ECO:0000256" key="6">
    <source>
        <dbReference type="SAM" id="Phobius"/>
    </source>
</evidence>
<evidence type="ECO:0008006" key="9">
    <source>
        <dbReference type="Google" id="ProtNLM"/>
    </source>
</evidence>
<dbReference type="AlphaFoldDB" id="T1H1I4"/>
<dbReference type="EnsemblMetazoa" id="MESCA010046-RA">
    <property type="protein sequence ID" value="MESCA010046-PA"/>
    <property type="gene ID" value="MESCA010046"/>
</dbReference>